<name>A0AAD6T3A5_9AGAR</name>
<organism evidence="1 2">
    <name type="scientific">Mycena alexandri</name>
    <dbReference type="NCBI Taxonomy" id="1745969"/>
    <lineage>
        <taxon>Eukaryota</taxon>
        <taxon>Fungi</taxon>
        <taxon>Dikarya</taxon>
        <taxon>Basidiomycota</taxon>
        <taxon>Agaricomycotina</taxon>
        <taxon>Agaricomycetes</taxon>
        <taxon>Agaricomycetidae</taxon>
        <taxon>Agaricales</taxon>
        <taxon>Marasmiineae</taxon>
        <taxon>Mycenaceae</taxon>
        <taxon>Mycena</taxon>
    </lineage>
</organism>
<reference evidence="1" key="1">
    <citation type="submission" date="2023-03" db="EMBL/GenBank/DDBJ databases">
        <title>Massive genome expansion in bonnet fungi (Mycena s.s.) driven by repeated elements and novel gene families across ecological guilds.</title>
        <authorList>
            <consortium name="Lawrence Berkeley National Laboratory"/>
            <person name="Harder C.B."/>
            <person name="Miyauchi S."/>
            <person name="Viragh M."/>
            <person name="Kuo A."/>
            <person name="Thoen E."/>
            <person name="Andreopoulos B."/>
            <person name="Lu D."/>
            <person name="Skrede I."/>
            <person name="Drula E."/>
            <person name="Henrissat B."/>
            <person name="Morin E."/>
            <person name="Kohler A."/>
            <person name="Barry K."/>
            <person name="LaButti K."/>
            <person name="Morin E."/>
            <person name="Salamov A."/>
            <person name="Lipzen A."/>
            <person name="Mereny Z."/>
            <person name="Hegedus B."/>
            <person name="Baldrian P."/>
            <person name="Stursova M."/>
            <person name="Weitz H."/>
            <person name="Taylor A."/>
            <person name="Grigoriev I.V."/>
            <person name="Nagy L.G."/>
            <person name="Martin F."/>
            <person name="Kauserud H."/>
        </authorList>
    </citation>
    <scope>NUCLEOTIDE SEQUENCE</scope>
    <source>
        <strain evidence="1">CBHHK200</strain>
    </source>
</reference>
<keyword evidence="2" id="KW-1185">Reference proteome</keyword>
<accession>A0AAD6T3A5</accession>
<dbReference type="AlphaFoldDB" id="A0AAD6T3A5"/>
<sequence>MTPKFMPGMTQNTRQASGFFGVQFDHRNLTSRDAVNRRLCMGLADAITLLDIDHDIENSLLRFWSTLGSLNSVKKLNMLGDKCSGHLRNEADLFGDVARIQVATGHGLPYLTRLDTAAVSILSTFHYGSPGPDCLLSGRADMSNPPILAPYPQAEKPRPAGARKISKVIRRSKHETKSLMLYVLEGPQAEIPKRTRLSVEMRNSRIYSDTCAGHRITPLQTITLAFKQVILSSP</sequence>
<proteinExistence type="predicted"/>
<evidence type="ECO:0000313" key="2">
    <source>
        <dbReference type="Proteomes" id="UP001218188"/>
    </source>
</evidence>
<dbReference type="EMBL" id="JARJCM010000039">
    <property type="protein sequence ID" value="KAJ7037113.1"/>
    <property type="molecule type" value="Genomic_DNA"/>
</dbReference>
<dbReference type="Proteomes" id="UP001218188">
    <property type="component" value="Unassembled WGS sequence"/>
</dbReference>
<protein>
    <submittedName>
        <fullName evidence="1">Uncharacterized protein</fullName>
    </submittedName>
</protein>
<gene>
    <name evidence="1" type="ORF">C8F04DRAFT_1332698</name>
</gene>
<comment type="caution">
    <text evidence="1">The sequence shown here is derived from an EMBL/GenBank/DDBJ whole genome shotgun (WGS) entry which is preliminary data.</text>
</comment>
<evidence type="ECO:0000313" key="1">
    <source>
        <dbReference type="EMBL" id="KAJ7037113.1"/>
    </source>
</evidence>